<evidence type="ECO:0000256" key="4">
    <source>
        <dbReference type="ARBA" id="ARBA00022989"/>
    </source>
</evidence>
<dbReference type="InterPro" id="IPR007168">
    <property type="entry name" value="Phageshock_PspC_N"/>
</dbReference>
<evidence type="ECO:0000313" key="8">
    <source>
        <dbReference type="EMBL" id="MVX58495.1"/>
    </source>
</evidence>
<organism evidence="10 13">
    <name type="scientific">Streptococcus danieliae</name>
    <dbReference type="NCBI Taxonomy" id="747656"/>
    <lineage>
        <taxon>Bacteria</taxon>
        <taxon>Bacillati</taxon>
        <taxon>Bacillota</taxon>
        <taxon>Bacilli</taxon>
        <taxon>Lactobacillales</taxon>
        <taxon>Streptococcaceae</taxon>
        <taxon>Streptococcus</taxon>
    </lineage>
</organism>
<feature type="transmembrane region" description="Helical" evidence="6">
    <location>
        <begin position="33"/>
        <end position="57"/>
    </location>
</feature>
<dbReference type="Proteomes" id="UP000563349">
    <property type="component" value="Unassembled WGS sequence"/>
</dbReference>
<sequence>MTKYYKMRKGKIVSGVLAGLADKFKMDATLARVLFAIFFLITEGTALFLYILLSVILPYKEDLLEYDEVTYRDGRRRKTAQVVEEDDWTW</sequence>
<dbReference type="Proteomes" id="UP000461595">
    <property type="component" value="Unassembled WGS sequence"/>
</dbReference>
<dbReference type="EMBL" id="JACBYG010000091">
    <property type="protein sequence ID" value="NYS49646.1"/>
    <property type="molecule type" value="Genomic_DNA"/>
</dbReference>
<dbReference type="GO" id="GO:0005886">
    <property type="term" value="C:plasma membrane"/>
    <property type="evidence" value="ECO:0007669"/>
    <property type="project" value="UniProtKB-SubCell"/>
</dbReference>
<name>A0A7Z0M7D5_9STRE</name>
<dbReference type="RefSeq" id="WP_160332319.1">
    <property type="nucleotide sequence ID" value="NZ_CP128228.1"/>
</dbReference>
<dbReference type="InterPro" id="IPR052027">
    <property type="entry name" value="PspC"/>
</dbReference>
<evidence type="ECO:0000313" key="13">
    <source>
        <dbReference type="Proteomes" id="UP000589521"/>
    </source>
</evidence>
<keyword evidence="3 6" id="KW-0812">Transmembrane</keyword>
<reference evidence="8 11" key="1">
    <citation type="submission" date="2019-12" db="EMBL/GenBank/DDBJ databases">
        <title>Microbes associate with the intestines of laboratory mice.</title>
        <authorList>
            <person name="Navarre W."/>
            <person name="Wong E."/>
        </authorList>
    </citation>
    <scope>NUCLEOTIDE SEQUENCE [LARGE SCALE GENOMIC DNA]</scope>
    <source>
        <strain evidence="8 11">NM51_B2-22</strain>
    </source>
</reference>
<evidence type="ECO:0000313" key="10">
    <source>
        <dbReference type="EMBL" id="NYS97169.1"/>
    </source>
</evidence>
<evidence type="ECO:0000256" key="5">
    <source>
        <dbReference type="ARBA" id="ARBA00023136"/>
    </source>
</evidence>
<dbReference type="Pfam" id="PF04024">
    <property type="entry name" value="PspC"/>
    <property type="match status" value="1"/>
</dbReference>
<dbReference type="EMBL" id="JACBXX010000169">
    <property type="protein sequence ID" value="NYS97169.1"/>
    <property type="molecule type" value="Genomic_DNA"/>
</dbReference>
<protein>
    <submittedName>
        <fullName evidence="10">PspC domain-containing protein</fullName>
    </submittedName>
</protein>
<evidence type="ECO:0000256" key="3">
    <source>
        <dbReference type="ARBA" id="ARBA00022692"/>
    </source>
</evidence>
<dbReference type="PANTHER" id="PTHR33885:SF3">
    <property type="entry name" value="PHAGE SHOCK PROTEIN C"/>
    <property type="match status" value="1"/>
</dbReference>
<evidence type="ECO:0000259" key="7">
    <source>
        <dbReference type="Pfam" id="PF04024"/>
    </source>
</evidence>
<comment type="caution">
    <text evidence="10">The sequence shown here is derived from an EMBL/GenBank/DDBJ whole genome shotgun (WGS) entry which is preliminary data.</text>
</comment>
<keyword evidence="5 6" id="KW-0472">Membrane</keyword>
<feature type="domain" description="Phage shock protein PspC N-terminal" evidence="7">
    <location>
        <begin position="3"/>
        <end position="59"/>
    </location>
</feature>
<evidence type="ECO:0000313" key="12">
    <source>
        <dbReference type="Proteomes" id="UP000563349"/>
    </source>
</evidence>
<dbReference type="OrthoDB" id="9815286at2"/>
<evidence type="ECO:0000256" key="6">
    <source>
        <dbReference type="SAM" id="Phobius"/>
    </source>
</evidence>
<accession>A0A7Z0M7D5</accession>
<dbReference type="EMBL" id="WSRS01000012">
    <property type="protein sequence ID" value="MVX58495.1"/>
    <property type="molecule type" value="Genomic_DNA"/>
</dbReference>
<keyword evidence="12" id="KW-1185">Reference proteome</keyword>
<keyword evidence="4 6" id="KW-1133">Transmembrane helix</keyword>
<comment type="subcellular location">
    <subcellularLocation>
        <location evidence="1">Cell membrane</location>
        <topology evidence="1">Single-pass membrane protein</topology>
    </subcellularLocation>
</comment>
<proteinExistence type="predicted"/>
<gene>
    <name evidence="8" type="ORF">E5983_02355</name>
    <name evidence="9" type="ORF">HZY93_06710</name>
    <name evidence="10" type="ORF">HZY94_08275</name>
</gene>
<dbReference type="PANTHER" id="PTHR33885">
    <property type="entry name" value="PHAGE SHOCK PROTEIN C"/>
    <property type="match status" value="1"/>
</dbReference>
<dbReference type="AlphaFoldDB" id="A0A7Z0M7D5"/>
<keyword evidence="2" id="KW-1003">Cell membrane</keyword>
<evidence type="ECO:0000256" key="2">
    <source>
        <dbReference type="ARBA" id="ARBA00022475"/>
    </source>
</evidence>
<evidence type="ECO:0000313" key="11">
    <source>
        <dbReference type="Proteomes" id="UP000461595"/>
    </source>
</evidence>
<evidence type="ECO:0000256" key="1">
    <source>
        <dbReference type="ARBA" id="ARBA00004162"/>
    </source>
</evidence>
<evidence type="ECO:0000313" key="9">
    <source>
        <dbReference type="EMBL" id="NYS49646.1"/>
    </source>
</evidence>
<reference evidence="12 13" key="2">
    <citation type="submission" date="2020-07" db="EMBL/GenBank/DDBJ databases">
        <title>MOT database genomes.</title>
        <authorList>
            <person name="Joseph S."/>
            <person name="Aduse-Opoku J."/>
            <person name="Hashim A."/>
            <person name="Wade W."/>
            <person name="Curtis M."/>
        </authorList>
    </citation>
    <scope>NUCLEOTIDE SEQUENCE [LARGE SCALE GENOMIC DNA]</scope>
    <source>
        <strain evidence="9 12">CCW311</strain>
        <strain evidence="10 13">STR</strain>
    </source>
</reference>
<dbReference type="Proteomes" id="UP000589521">
    <property type="component" value="Unassembled WGS sequence"/>
</dbReference>